<dbReference type="EMBL" id="JAPDIA010000003">
    <property type="protein sequence ID" value="MDG0809840.1"/>
    <property type="molecule type" value="Genomic_DNA"/>
</dbReference>
<dbReference type="RefSeq" id="WP_277531346.1">
    <property type="nucleotide sequence ID" value="NZ_JAPDIA010000003.1"/>
</dbReference>
<feature type="domain" description="SLH" evidence="1">
    <location>
        <begin position="943"/>
        <end position="1000"/>
    </location>
</feature>
<dbReference type="InterPro" id="IPR025883">
    <property type="entry name" value="Cadherin-like_domain"/>
</dbReference>
<reference evidence="2" key="1">
    <citation type="submission" date="2022-10" db="EMBL/GenBank/DDBJ databases">
        <title>Comparative genomic analysis of Cohnella hashimotonis sp. nov., isolated from the International Space Station.</title>
        <authorList>
            <person name="Simpson A."/>
            <person name="Venkateswaran K."/>
        </authorList>
    </citation>
    <scope>NUCLEOTIDE SEQUENCE</scope>
    <source>
        <strain evidence="2">DSM 28161</strain>
    </source>
</reference>
<gene>
    <name evidence="2" type="ORF">OMP40_11195</name>
</gene>
<evidence type="ECO:0000313" key="3">
    <source>
        <dbReference type="Proteomes" id="UP001153404"/>
    </source>
</evidence>
<dbReference type="Pfam" id="PF00395">
    <property type="entry name" value="SLH"/>
    <property type="match status" value="3"/>
</dbReference>
<comment type="caution">
    <text evidence="2">The sequence shown here is derived from an EMBL/GenBank/DDBJ whole genome shotgun (WGS) entry which is preliminary data.</text>
</comment>
<dbReference type="Pfam" id="PF12733">
    <property type="entry name" value="Cadherin-like"/>
    <property type="match status" value="1"/>
</dbReference>
<accession>A0A9X4KS37</accession>
<dbReference type="InterPro" id="IPR001119">
    <property type="entry name" value="SLH_dom"/>
</dbReference>
<feature type="domain" description="SLH" evidence="1">
    <location>
        <begin position="879"/>
        <end position="942"/>
    </location>
</feature>
<dbReference type="PANTHER" id="PTHR43308:SF5">
    <property type="entry name" value="S-LAYER PROTEIN _ PEPTIDOGLYCAN ENDO-BETA-N-ACETYLGLUCOSAMINIDASE"/>
    <property type="match status" value="1"/>
</dbReference>
<dbReference type="Proteomes" id="UP001153404">
    <property type="component" value="Unassembled WGS sequence"/>
</dbReference>
<evidence type="ECO:0000313" key="2">
    <source>
        <dbReference type="EMBL" id="MDG0809840.1"/>
    </source>
</evidence>
<dbReference type="PANTHER" id="PTHR43308">
    <property type="entry name" value="OUTER MEMBRANE PROTEIN ALPHA-RELATED"/>
    <property type="match status" value="1"/>
</dbReference>
<protein>
    <submittedName>
        <fullName evidence="2">S-layer homology domain-containing protein</fullName>
    </submittedName>
</protein>
<dbReference type="InterPro" id="IPR051465">
    <property type="entry name" value="Cell_Envelope_Struct_Comp"/>
</dbReference>
<dbReference type="Gene3D" id="2.160.20.110">
    <property type="match status" value="1"/>
</dbReference>
<feature type="domain" description="SLH" evidence="1">
    <location>
        <begin position="1001"/>
        <end position="1057"/>
    </location>
</feature>
<name>A0A9X4KS37_9BACL</name>
<keyword evidence="3" id="KW-1185">Reference proteome</keyword>
<dbReference type="PROSITE" id="PS51272">
    <property type="entry name" value="SLH"/>
    <property type="match status" value="3"/>
</dbReference>
<sequence length="1057" mass="107963">MSRIGDSSVGYELGDSYVLEADLDLTAFSSAPGWEPIGSGTSPFEGVFEGNGHTIANVSVHRPTSDEQGLFGVTSGAKISDISIVNAEVEGADEVGGLIGRAENTTVAGVSVQGSVSGASDVGGLIGSADALSSVNESYAAAEVQAGNDGGGLIGSGAAAGAVTHSFWDSERSGQASSAGGGMPHSTADMMKEATYSGYAGTVWAFGSGKRWGIVEGTTYPMPYASLQGVSPTAIVVAAPGTTATMTPSVFNASTGIYAITLAAPVAQAEFTVTPAAGQSVSIDGVNGSTCAVDLTLGDNPVEIVVTGSNGQVGVYQFMITVPSPSAVVASVPPDDIYGIGDELDFVVAYDFPVDIDSAEPPKLPIVLDGGASKSASYIGLSGGDPRKLQFRYTVQEGDQAAAGIQLGTALVAASPSAVTALGSSVSLDLATPLPDTSGIVIDGELPGIELTPSTTAPVAGPVTIAVDTDGTGSAIAGIKWAAGNRTASYFAGAGTVLSGGTFEAEDNGTYTVYAIDEAGNEQVGTIDVTNIVSAKPTLLLDYSPKTAVRTGVDIAVTATVADDAAGNKIEVLKWAAGSLNAADFGDPDVGTDVPSSGTFHVTANGTYTVYAVDTAGNERVEEIAIANIVSGAPSVTLDYTPKTAVSNGVDIAVTATVADDAAGNKIEALKWAAGALSVADFGDPGVGTDVPSSGTFHVTENGTYTVYAADTAGNRKVQSIGIDNIVDPPAPPAPPSNPILNQASFYLVPGREYTLTIDGLELFVPADAIKQATIVTLKKVTDETKSLLQPGQLILSDVYELLKDTPGKFDAPVRLKLNLKNQSWADDQHPALVYYDETNAKWTTIRGGKLSGNTLAGETDHFTKFAVMPVDDEPTSEPPIQVPTDIAGHWAEQEIADAVAGGIIAGYPDGTFRPNLPVTRAEFALLLDRVLALPEGNPSSFADQEDIPAWASDAVAAVAAAGIVSGYPDHRFRPGARLSRIETAALIARAARLPATNTQRTSFADDAAIAAWALPYIHAASEAGLVKGQSLNRFNPLAPITRAEAVVLLARLASLQ</sequence>
<evidence type="ECO:0000259" key="1">
    <source>
        <dbReference type="PROSITE" id="PS51272"/>
    </source>
</evidence>
<proteinExistence type="predicted"/>
<organism evidence="2 3">
    <name type="scientific">Cohnella rhizosphaerae</name>
    <dbReference type="NCBI Taxonomy" id="1457232"/>
    <lineage>
        <taxon>Bacteria</taxon>
        <taxon>Bacillati</taxon>
        <taxon>Bacillota</taxon>
        <taxon>Bacilli</taxon>
        <taxon>Bacillales</taxon>
        <taxon>Paenibacillaceae</taxon>
        <taxon>Cohnella</taxon>
    </lineage>
</organism>
<dbReference type="AlphaFoldDB" id="A0A9X4KS37"/>